<evidence type="ECO:0000256" key="6">
    <source>
        <dbReference type="ARBA" id="ARBA00022679"/>
    </source>
</evidence>
<dbReference type="OrthoDB" id="3168162at2759"/>
<proteinExistence type="inferred from homology"/>
<comment type="pathway">
    <text evidence="2">Lipid metabolism; sphingolipid metabolism.</text>
</comment>
<keyword evidence="10" id="KW-0012">Acyltransferase</keyword>
<dbReference type="InterPro" id="IPR015422">
    <property type="entry name" value="PyrdxlP-dep_Trfase_small"/>
</dbReference>
<evidence type="ECO:0000256" key="10">
    <source>
        <dbReference type="ARBA" id="ARBA00023315"/>
    </source>
</evidence>
<keyword evidence="9" id="KW-0443">Lipid metabolism</keyword>
<name>A0A9W7T1L5_9PEZI</name>
<dbReference type="PANTHER" id="PTHR13693:SF2">
    <property type="entry name" value="SERINE PALMITOYLTRANSFERASE 1"/>
    <property type="match status" value="1"/>
</dbReference>
<dbReference type="AlphaFoldDB" id="A0A9W7T1L5"/>
<dbReference type="PANTHER" id="PTHR13693">
    <property type="entry name" value="CLASS II AMINOTRANSFERASE/8-AMINO-7-OXONONANOATE SYNTHASE"/>
    <property type="match status" value="1"/>
</dbReference>
<dbReference type="SUPFAM" id="SSF53383">
    <property type="entry name" value="PLP-dependent transferases"/>
    <property type="match status" value="2"/>
</dbReference>
<evidence type="ECO:0000256" key="9">
    <source>
        <dbReference type="ARBA" id="ARBA00023098"/>
    </source>
</evidence>
<dbReference type="InterPro" id="IPR004839">
    <property type="entry name" value="Aminotransferase_I/II_large"/>
</dbReference>
<reference evidence="12 13" key="1">
    <citation type="journal article" date="2018" name="IMA Fungus">
        <title>IMA Genome-F 10: Nine draft genome sequences of Claviceps purpurea s.lat., including C. arundinis, C. humidiphila, and C. cf. spartinae, pseudomolecules for the pitch canker pathogen Fusarium circinatum, draft genome of Davidsoniella eucalypti, Grosmannia galeiformis, Quambalaria eucalypti, and Teratosphaeria destructans.</title>
        <authorList>
            <person name="Wingfield B.D."/>
            <person name="Liu M."/>
            <person name="Nguyen H.D."/>
            <person name="Lane F.A."/>
            <person name="Morgan S.W."/>
            <person name="De Vos L."/>
            <person name="Wilken P.M."/>
            <person name="Duong T.A."/>
            <person name="Aylward J."/>
            <person name="Coetzee M.P."/>
            <person name="Dadej K."/>
            <person name="De Beer Z.W."/>
            <person name="Findlay W."/>
            <person name="Havenga M."/>
            <person name="Kolarik M."/>
            <person name="Menzies J.G."/>
            <person name="Naidoo K."/>
            <person name="Pochopski O."/>
            <person name="Shoukouhi P."/>
            <person name="Santana Q.C."/>
            <person name="Seifert K.A."/>
            <person name="Soal N."/>
            <person name="Steenkamp E.T."/>
            <person name="Tatham C.T."/>
            <person name="van der Nest M.A."/>
            <person name="Wingfield M.J."/>
        </authorList>
    </citation>
    <scope>NUCLEOTIDE SEQUENCE [LARGE SCALE GENOMIC DNA]</scope>
    <source>
        <strain evidence="12">CMW44962</strain>
    </source>
</reference>
<dbReference type="InterPro" id="IPR015424">
    <property type="entry name" value="PyrdxlP-dep_Trfase"/>
</dbReference>
<comment type="caution">
    <text evidence="12">The sequence shown here is derived from an EMBL/GenBank/DDBJ whole genome shotgun (WGS) entry which is preliminary data.</text>
</comment>
<dbReference type="InterPro" id="IPR015421">
    <property type="entry name" value="PyrdxlP-dep_Trfase_major"/>
</dbReference>
<gene>
    <name evidence="12" type="ORF">Tdes44962_MAKER06751</name>
</gene>
<dbReference type="Pfam" id="PF00155">
    <property type="entry name" value="Aminotran_1_2"/>
    <property type="match status" value="2"/>
</dbReference>
<dbReference type="GO" id="GO:0046512">
    <property type="term" value="P:sphingosine biosynthetic process"/>
    <property type="evidence" value="ECO:0007669"/>
    <property type="project" value="TreeGrafter"/>
</dbReference>
<keyword evidence="13" id="KW-1185">Reference proteome</keyword>
<reference evidence="12 13" key="2">
    <citation type="journal article" date="2021" name="Curr. Genet.">
        <title>Genetic response to nitrogen starvation in the aggressive Eucalyptus foliar pathogen Teratosphaeria destructans.</title>
        <authorList>
            <person name="Havenga M."/>
            <person name="Wingfield B.D."/>
            <person name="Wingfield M.J."/>
            <person name="Dreyer L.L."/>
            <person name="Roets F."/>
            <person name="Aylward J."/>
        </authorList>
    </citation>
    <scope>NUCLEOTIDE SEQUENCE [LARGE SCALE GENOMIC DNA]</scope>
    <source>
        <strain evidence="12">CMW44962</strain>
    </source>
</reference>
<protein>
    <recommendedName>
        <fullName evidence="5">serine C-palmitoyltransferase</fullName>
        <ecNumber evidence="5">2.3.1.50</ecNumber>
    </recommendedName>
</protein>
<evidence type="ECO:0000256" key="7">
    <source>
        <dbReference type="ARBA" id="ARBA00022898"/>
    </source>
</evidence>
<keyword evidence="8" id="KW-0746">Sphingolipid metabolism</keyword>
<evidence type="ECO:0000256" key="1">
    <source>
        <dbReference type="ARBA" id="ARBA00001933"/>
    </source>
</evidence>
<comment type="pathway">
    <text evidence="3">Sphingolipid metabolism.</text>
</comment>
<organism evidence="12 13">
    <name type="scientific">Teratosphaeria destructans</name>
    <dbReference type="NCBI Taxonomy" id="418781"/>
    <lineage>
        <taxon>Eukaryota</taxon>
        <taxon>Fungi</taxon>
        <taxon>Dikarya</taxon>
        <taxon>Ascomycota</taxon>
        <taxon>Pezizomycotina</taxon>
        <taxon>Dothideomycetes</taxon>
        <taxon>Dothideomycetidae</taxon>
        <taxon>Mycosphaerellales</taxon>
        <taxon>Teratosphaeriaceae</taxon>
        <taxon>Teratosphaeria</taxon>
    </lineage>
</organism>
<dbReference type="Gene3D" id="3.40.640.10">
    <property type="entry name" value="Type I PLP-dependent aspartate aminotransferase-like (Major domain)"/>
    <property type="match status" value="2"/>
</dbReference>
<comment type="similarity">
    <text evidence="4">Belongs to the class-II pyridoxal-phosphate-dependent aminotransferase family.</text>
</comment>
<sequence length="547" mass="61102">MDGPDAIIAITNRSLWLADQALHALNCIPGSAVVVRYVRASYQSDPIRSVLELLLLLVAVHYLVRSKYSSQQKADYLALTDEEIDGLVGEWTPEPLVQECPDSVRLNESLPVLHLDAPTGPRTKLCDGRIVTNLASFNHYNWANNHDLVEQAVQTIRLNGVGSCSAPGFAGTFDVHLQLEQDIASHFRTESTILYSQSFSTISSVISTFCKRGDIIVADRAVNFSIRLGMRASRSIVRWFKHNDIEGLEKVLAQLVKEWSTCLSSSSSDTSTSFEFFSTKRECQYQTADFEVYAKLSFPRSRSYGILGKTGRGLTEMQNVDAANIDIIVGSLAGCLSTGGGFCTGKKEMVEHQRLNSPAVTFSASLPTFLATTASAVIARLQSGEGETDLKALRERINVIRLQLEKSRWVRCTSAPSNPVIYLTLKDDHIRNRRLTRSEQEYLLQDCVDEVRTFVLAYLRRSTILIRMQCLGTYSILITRLKSMPLMDGLHPRDISKEYQPLPSIKVCVTTALSNKDMENSGVAIRHAITTVMKRDKWQYRAAKFAR</sequence>
<accession>A0A9W7T1L5</accession>
<dbReference type="EMBL" id="RIBY02000102">
    <property type="protein sequence ID" value="KAH9845334.1"/>
    <property type="molecule type" value="Genomic_DNA"/>
</dbReference>
<evidence type="ECO:0000256" key="8">
    <source>
        <dbReference type="ARBA" id="ARBA00022919"/>
    </source>
</evidence>
<evidence type="ECO:0000256" key="5">
    <source>
        <dbReference type="ARBA" id="ARBA00013220"/>
    </source>
</evidence>
<dbReference type="GO" id="GO:0004758">
    <property type="term" value="F:serine C-palmitoyltransferase activity"/>
    <property type="evidence" value="ECO:0007669"/>
    <property type="project" value="TreeGrafter"/>
</dbReference>
<dbReference type="EC" id="2.3.1.50" evidence="5"/>
<dbReference type="Gene3D" id="3.90.1150.10">
    <property type="entry name" value="Aspartate Aminotransferase, domain 1"/>
    <property type="match status" value="2"/>
</dbReference>
<dbReference type="GO" id="GO:0030170">
    <property type="term" value="F:pyridoxal phosphate binding"/>
    <property type="evidence" value="ECO:0007669"/>
    <property type="project" value="InterPro"/>
</dbReference>
<evidence type="ECO:0000256" key="2">
    <source>
        <dbReference type="ARBA" id="ARBA00004760"/>
    </source>
</evidence>
<evidence type="ECO:0000313" key="12">
    <source>
        <dbReference type="EMBL" id="KAH9845334.1"/>
    </source>
</evidence>
<dbReference type="GO" id="GO:0005783">
    <property type="term" value="C:endoplasmic reticulum"/>
    <property type="evidence" value="ECO:0007669"/>
    <property type="project" value="TreeGrafter"/>
</dbReference>
<feature type="domain" description="Aminotransferase class I/classII large" evidence="11">
    <location>
        <begin position="131"/>
        <end position="255"/>
    </location>
</feature>
<keyword evidence="6" id="KW-0808">Transferase</keyword>
<keyword evidence="7" id="KW-0663">Pyridoxal phosphate</keyword>
<dbReference type="Proteomes" id="UP001138500">
    <property type="component" value="Unassembled WGS sequence"/>
</dbReference>
<comment type="cofactor">
    <cofactor evidence="1">
        <name>pyridoxal 5'-phosphate</name>
        <dbReference type="ChEBI" id="CHEBI:597326"/>
    </cofactor>
</comment>
<evidence type="ECO:0000313" key="13">
    <source>
        <dbReference type="Proteomes" id="UP001138500"/>
    </source>
</evidence>
<evidence type="ECO:0000256" key="3">
    <source>
        <dbReference type="ARBA" id="ARBA00004991"/>
    </source>
</evidence>
<dbReference type="GO" id="GO:0046513">
    <property type="term" value="P:ceramide biosynthetic process"/>
    <property type="evidence" value="ECO:0007669"/>
    <property type="project" value="TreeGrafter"/>
</dbReference>
<evidence type="ECO:0000259" key="11">
    <source>
        <dbReference type="Pfam" id="PF00155"/>
    </source>
</evidence>
<feature type="domain" description="Aminotransferase class I/classII large" evidence="11">
    <location>
        <begin position="317"/>
        <end position="455"/>
    </location>
</feature>
<dbReference type="InterPro" id="IPR050087">
    <property type="entry name" value="AON_synthase_class-II"/>
</dbReference>
<evidence type="ECO:0000256" key="4">
    <source>
        <dbReference type="ARBA" id="ARBA00008392"/>
    </source>
</evidence>
<dbReference type="GO" id="GO:0016020">
    <property type="term" value="C:membrane"/>
    <property type="evidence" value="ECO:0007669"/>
    <property type="project" value="GOC"/>
</dbReference>